<evidence type="ECO:0000313" key="3">
    <source>
        <dbReference type="Proteomes" id="UP000269945"/>
    </source>
</evidence>
<evidence type="ECO:0008006" key="4">
    <source>
        <dbReference type="Google" id="ProtNLM"/>
    </source>
</evidence>
<dbReference type="AlphaFoldDB" id="A0A9X9M3J5"/>
<organism evidence="2 3">
    <name type="scientific">Gulo gulo</name>
    <name type="common">Wolverine</name>
    <name type="synonym">Gluton</name>
    <dbReference type="NCBI Taxonomy" id="48420"/>
    <lineage>
        <taxon>Eukaryota</taxon>
        <taxon>Metazoa</taxon>
        <taxon>Chordata</taxon>
        <taxon>Craniata</taxon>
        <taxon>Vertebrata</taxon>
        <taxon>Euteleostomi</taxon>
        <taxon>Mammalia</taxon>
        <taxon>Eutheria</taxon>
        <taxon>Laurasiatheria</taxon>
        <taxon>Carnivora</taxon>
        <taxon>Caniformia</taxon>
        <taxon>Musteloidea</taxon>
        <taxon>Mustelidae</taxon>
        <taxon>Guloninae</taxon>
        <taxon>Gulo</taxon>
    </lineage>
</organism>
<dbReference type="InterPro" id="IPR038834">
    <property type="entry name" value="CCDC175"/>
</dbReference>
<accession>A0A9X9M3J5</accession>
<proteinExistence type="predicted"/>
<dbReference type="PANTHER" id="PTHR35347">
    <property type="entry name" value="COILED-COIL DOMAIN-CONTAINING PROTEIN 175"/>
    <property type="match status" value="1"/>
</dbReference>
<name>A0A9X9M3J5_GULGU</name>
<gene>
    <name evidence="2" type="ORF">BN2614_LOCUS1</name>
</gene>
<sequence>MRKATIDLLEIESMEFSRLYFLLETLPSSIGRELEECVRDARRLNLFEINQIKMDIKRMGDDTRTLKMRILDLKRINDALGKEQALLGKKHEELVLTLNHTMEEKAATTVYVNETYTQIHLKRKEIELQKQHLKKIEEQLEKEKEEFLKRKQKLNEEIERYRKSCEFKRVETYKKKKELDTLKLQESKMKERVTTSTVVLSDHNLEIARLQESIRHWEQELEEMKKSCKILEDKM</sequence>
<feature type="coiled-coil region" evidence="1">
    <location>
        <begin position="119"/>
        <end position="171"/>
    </location>
</feature>
<evidence type="ECO:0000256" key="1">
    <source>
        <dbReference type="SAM" id="Coils"/>
    </source>
</evidence>
<feature type="coiled-coil region" evidence="1">
    <location>
        <begin position="200"/>
        <end position="234"/>
    </location>
</feature>
<dbReference type="PANTHER" id="PTHR35347:SF1">
    <property type="entry name" value="COILED-COIL DOMAIN-CONTAINING PROTEIN 175"/>
    <property type="match status" value="1"/>
</dbReference>
<reference evidence="2 3" key="1">
    <citation type="submission" date="2018-10" db="EMBL/GenBank/DDBJ databases">
        <authorList>
            <person name="Ekblom R."/>
            <person name="Jareborg N."/>
        </authorList>
    </citation>
    <scope>NUCLEOTIDE SEQUENCE [LARGE SCALE GENOMIC DNA]</scope>
    <source>
        <tissue evidence="2">Muscle</tissue>
    </source>
</reference>
<protein>
    <recommendedName>
        <fullName evidence="4">Coiled-coil domain-containing protein 175</fullName>
    </recommendedName>
</protein>
<comment type="caution">
    <text evidence="2">The sequence shown here is derived from an EMBL/GenBank/DDBJ whole genome shotgun (WGS) entry which is preliminary data.</text>
</comment>
<keyword evidence="3" id="KW-1185">Reference proteome</keyword>
<dbReference type="EMBL" id="CYRY02040502">
    <property type="protein sequence ID" value="VCX31175.1"/>
    <property type="molecule type" value="Genomic_DNA"/>
</dbReference>
<dbReference type="Proteomes" id="UP000269945">
    <property type="component" value="Unassembled WGS sequence"/>
</dbReference>
<keyword evidence="1" id="KW-0175">Coiled coil</keyword>
<evidence type="ECO:0000313" key="2">
    <source>
        <dbReference type="EMBL" id="VCX31175.1"/>
    </source>
</evidence>